<accession>A0A133VAR6</accession>
<proteinExistence type="predicted"/>
<reference evidence="2 3" key="1">
    <citation type="journal article" date="2016" name="Sci. Rep.">
        <title>Metabolic traits of an uncultured archaeal lineage -MSBL1- from brine pools of the Red Sea.</title>
        <authorList>
            <person name="Mwirichia R."/>
            <person name="Alam I."/>
            <person name="Rashid M."/>
            <person name="Vinu M."/>
            <person name="Ba-Alawi W."/>
            <person name="Anthony Kamau A."/>
            <person name="Kamanda Ngugi D."/>
            <person name="Goker M."/>
            <person name="Klenk H.P."/>
            <person name="Bajic V."/>
            <person name="Stingl U."/>
        </authorList>
    </citation>
    <scope>NUCLEOTIDE SEQUENCE [LARGE SCALE GENOMIC DNA]</scope>
    <source>
        <strain evidence="2">SCGC-AAA261O19</strain>
    </source>
</reference>
<dbReference type="EMBL" id="LHYB01000067">
    <property type="protein sequence ID" value="KXB03497.1"/>
    <property type="molecule type" value="Genomic_DNA"/>
</dbReference>
<dbReference type="SUPFAM" id="SSF53448">
    <property type="entry name" value="Nucleotide-diphospho-sugar transferases"/>
    <property type="match status" value="1"/>
</dbReference>
<dbReference type="Pfam" id="PF00535">
    <property type="entry name" value="Glycos_transf_2"/>
    <property type="match status" value="1"/>
</dbReference>
<keyword evidence="3" id="KW-1185">Reference proteome</keyword>
<feature type="domain" description="Glycosyltransferase 2-like" evidence="1">
    <location>
        <begin position="18"/>
        <end position="56"/>
    </location>
</feature>
<evidence type="ECO:0000259" key="1">
    <source>
        <dbReference type="Pfam" id="PF00535"/>
    </source>
</evidence>
<dbReference type="Proteomes" id="UP000070076">
    <property type="component" value="Unassembled WGS sequence"/>
</dbReference>
<evidence type="ECO:0000313" key="3">
    <source>
        <dbReference type="Proteomes" id="UP000070076"/>
    </source>
</evidence>
<dbReference type="InterPro" id="IPR029044">
    <property type="entry name" value="Nucleotide-diphossugar_trans"/>
</dbReference>
<name>A0A133VAR6_9EURY</name>
<dbReference type="Gene3D" id="3.90.550.10">
    <property type="entry name" value="Spore Coat Polysaccharide Biosynthesis Protein SpsA, Chain A"/>
    <property type="match status" value="1"/>
</dbReference>
<comment type="caution">
    <text evidence="2">The sequence shown here is derived from an EMBL/GenBank/DDBJ whole genome shotgun (WGS) entry which is preliminary data.</text>
</comment>
<organism evidence="2 3">
    <name type="scientific">candidate division MSBL1 archaeon SCGC-AAA261O19</name>
    <dbReference type="NCBI Taxonomy" id="1698277"/>
    <lineage>
        <taxon>Archaea</taxon>
        <taxon>Methanobacteriati</taxon>
        <taxon>Methanobacteriota</taxon>
        <taxon>candidate division MSBL1</taxon>
    </lineage>
</organism>
<evidence type="ECO:0000313" key="2">
    <source>
        <dbReference type="EMBL" id="KXB03497.1"/>
    </source>
</evidence>
<gene>
    <name evidence="2" type="ORF">AKJ48_03850</name>
</gene>
<sequence>MSLTLHTLVKAVSMNIWIVIPAYNEERLIGDNIENLKREGYEQIIVVDDGSQDKRREDE</sequence>
<dbReference type="InterPro" id="IPR001173">
    <property type="entry name" value="Glyco_trans_2-like"/>
</dbReference>
<protein>
    <recommendedName>
        <fullName evidence="1">Glycosyltransferase 2-like domain-containing protein</fullName>
    </recommendedName>
</protein>
<dbReference type="AlphaFoldDB" id="A0A133VAR6"/>